<dbReference type="GO" id="GO:0005216">
    <property type="term" value="F:monoatomic ion channel activity"/>
    <property type="evidence" value="ECO:0007669"/>
    <property type="project" value="InterPro"/>
</dbReference>
<protein>
    <submittedName>
        <fullName evidence="8">Wd-40 repeat protein</fullName>
    </submittedName>
</protein>
<organism evidence="8 9">
    <name type="scientific">Stylonychia lemnae</name>
    <name type="common">Ciliate</name>
    <dbReference type="NCBI Taxonomy" id="5949"/>
    <lineage>
        <taxon>Eukaryota</taxon>
        <taxon>Sar</taxon>
        <taxon>Alveolata</taxon>
        <taxon>Ciliophora</taxon>
        <taxon>Intramacronucleata</taxon>
        <taxon>Spirotrichea</taxon>
        <taxon>Stichotrichia</taxon>
        <taxon>Sporadotrichida</taxon>
        <taxon>Oxytrichidae</taxon>
        <taxon>Stylonychinae</taxon>
        <taxon>Stylonychia</taxon>
    </lineage>
</organism>
<evidence type="ECO:0000256" key="2">
    <source>
        <dbReference type="ARBA" id="ARBA00022692"/>
    </source>
</evidence>
<keyword evidence="4 6" id="KW-1133">Transmembrane helix</keyword>
<evidence type="ECO:0000256" key="3">
    <source>
        <dbReference type="ARBA" id="ARBA00022737"/>
    </source>
</evidence>
<dbReference type="InParanoid" id="A0A078AC37"/>
<evidence type="ECO:0000256" key="4">
    <source>
        <dbReference type="ARBA" id="ARBA00022989"/>
    </source>
</evidence>
<dbReference type="EMBL" id="CCKQ01008329">
    <property type="protein sequence ID" value="CDW79774.1"/>
    <property type="molecule type" value="Genomic_DNA"/>
</dbReference>
<evidence type="ECO:0000256" key="6">
    <source>
        <dbReference type="SAM" id="Phobius"/>
    </source>
</evidence>
<feature type="transmembrane region" description="Helical" evidence="6">
    <location>
        <begin position="1084"/>
        <end position="1104"/>
    </location>
</feature>
<evidence type="ECO:0000313" key="9">
    <source>
        <dbReference type="Proteomes" id="UP000039865"/>
    </source>
</evidence>
<dbReference type="Pfam" id="PF00520">
    <property type="entry name" value="Ion_trans"/>
    <property type="match status" value="1"/>
</dbReference>
<accession>A0A078AC37</accession>
<keyword evidence="3" id="KW-0677">Repeat</keyword>
<dbReference type="GO" id="GO:0005886">
    <property type="term" value="C:plasma membrane"/>
    <property type="evidence" value="ECO:0007669"/>
    <property type="project" value="TreeGrafter"/>
</dbReference>
<dbReference type="PANTHER" id="PTHR10582">
    <property type="entry name" value="TRANSIENT RECEPTOR POTENTIAL ION CHANNEL PROTEIN"/>
    <property type="match status" value="1"/>
</dbReference>
<proteinExistence type="predicted"/>
<keyword evidence="5 6" id="KW-0472">Membrane</keyword>
<evidence type="ECO:0000313" key="8">
    <source>
        <dbReference type="EMBL" id="CDW79774.1"/>
    </source>
</evidence>
<comment type="subcellular location">
    <subcellularLocation>
        <location evidence="1">Membrane</location>
        <topology evidence="1">Multi-pass membrane protein</topology>
    </subcellularLocation>
</comment>
<feature type="transmembrane region" description="Helical" evidence="6">
    <location>
        <begin position="1188"/>
        <end position="1210"/>
    </location>
</feature>
<dbReference type="OrthoDB" id="6108356at2759"/>
<feature type="transmembrane region" description="Helical" evidence="6">
    <location>
        <begin position="1150"/>
        <end position="1168"/>
    </location>
</feature>
<dbReference type="SUPFAM" id="SSF50978">
    <property type="entry name" value="WD40 repeat-like"/>
    <property type="match status" value="1"/>
</dbReference>
<reference evidence="8 9" key="1">
    <citation type="submission" date="2014-06" db="EMBL/GenBank/DDBJ databases">
        <authorList>
            <person name="Swart Estienne"/>
        </authorList>
    </citation>
    <scope>NUCLEOTIDE SEQUENCE [LARGE SCALE GENOMIC DNA]</scope>
    <source>
        <strain evidence="8 9">130c</strain>
    </source>
</reference>
<sequence length="1415" mass="165524">MSISAIDNKQVSINQSLLETNTTTLITRGDDKLEESTNDKNLLKIDLDLETVNLNDDKFQKQFEIDTCYSIEPFNNQSQVIVVNQTNQKDEQGNYITKVQRREYPSLKLLQERALIKTFKNQTIISKCNRFMGLQHTITQRNDLTFDKQGYLMYIDFYRIDGFFEGEGPILTIEGKGDDFNLKRINSYLHCDNNLHIWLDKDQSLSKTHMFTTVINLKINLEERTPQNPESIDLAMIYNDIKQKIDVTSPVGTDQIISLPDSQCVAFVNSTDFKQFGLSVIAGSEAIKYMPFDHLNYVYLIINKRQTVILNPDDFTKVKTISQPLKFIQNTKMAYDMDLNFFQIDNNLGITHLAQLRLPPNQDFLRVGKISNNIIYVLAFNQSDKNKGDQNMYMFDRFTFKLINKTPMQFKLKVKSAILLQTTDNYILYTMLNVLYQCKPYYNHPLSQGRTKIFNDELDFQELIFDHKAVCLNKNNPNLVEIYDLLTQQVVHKFALKKAGAVKYLSNIKTLCYIMTVDKSNFLISQNDTSIQISVPELKEQLNLAKVVSYTDDKIKVLIGTATQLFLMEVNNDMGYKIEQIHKKTETKSLDKIISHNNNHYFLYANMRTINIFDYQTMTHRKEPTNQKKFFFHMAVNEDLSKLFCLTSEDLLYIYDWETLKEIETPMKKMVKPNIKSMRIHGEFLIFQLNTMDMHIFKLEGDSYSQGIFIKFEENAKEYKHLMDQNTQLPLYGYNSDDGMFEPFEFVGNNYGDYRYNLNDVASVLYHVPNADKIEYINYEGKVKYYHDVNSQMIGQLDVNFRTDQLIQIRDCKNWTDNQLMELINSSFDSCLKYYPNMGNLVNKIALRPVMLDNLIKRVQVTHQDELPILVLQSRPNVQNPFDESIEANQIKSINLILQILVRFQNNHCFNYIIGKHLKTLIDKSFDLNDYFESELPIVKINDPKFTDMHQDSSEIYAGVSSIGHPRQILDYYDQIFDNSIEKKSEEKDVIQSPIEYFLVNLPECLAEDPKSLMESIASSQRIEIFENLTIQSIIIYKWSNYTQMYFQRKLLIFLIFIAGFVFEAYYSLENIEREDDTVKDNRLIGVIISTKIICSLVLLYFIIDEVKQLIKSGKEYFQEWWNIFDMLLFITYFSEMICEAFTVNSDVIVVMKVTIMFLAFLKVNFFLRIYDGFSFLVTMMSGVFSDLKYFLAFFTIFIFQFGITFMILFHQRPISEYSGIQGLTYYLMAFRTSSGDFNVDDYSNQGNLVIISWMIWIVAVLVLNIIFMNFIIAVISESYEKVMQKSTAESFRVKAKMIVEREMEFSESDLFNQSLFPKYILLRRAVESIEGDKGEWQGFIKDLKLTVRSSAMRTKSEIVSSINSFQGKMQDSLQKVNNLEVLQQDFQRKFDSHQRDVQEQLNQIKSLLVKSLAK</sequence>
<feature type="transmembrane region" description="Helical" evidence="6">
    <location>
        <begin position="1251"/>
        <end position="1276"/>
    </location>
</feature>
<name>A0A078AC37_STYLE</name>
<gene>
    <name evidence="8" type="primary">Contig10446.g11148</name>
    <name evidence="8" type="ORF">STYLEM_8766</name>
</gene>
<evidence type="ECO:0000256" key="5">
    <source>
        <dbReference type="ARBA" id="ARBA00023136"/>
    </source>
</evidence>
<evidence type="ECO:0000256" key="1">
    <source>
        <dbReference type="ARBA" id="ARBA00004141"/>
    </source>
</evidence>
<keyword evidence="2 6" id="KW-0812">Transmembrane</keyword>
<dbReference type="PANTHER" id="PTHR10582:SF2">
    <property type="entry name" value="INACTIVE"/>
    <property type="match status" value="1"/>
</dbReference>
<dbReference type="InterPro" id="IPR036322">
    <property type="entry name" value="WD40_repeat_dom_sf"/>
</dbReference>
<dbReference type="InterPro" id="IPR005821">
    <property type="entry name" value="Ion_trans_dom"/>
</dbReference>
<evidence type="ECO:0000259" key="7">
    <source>
        <dbReference type="Pfam" id="PF00520"/>
    </source>
</evidence>
<dbReference type="InterPro" id="IPR024862">
    <property type="entry name" value="TRPV"/>
</dbReference>
<feature type="domain" description="Ion transport" evidence="7">
    <location>
        <begin position="1054"/>
        <end position="1286"/>
    </location>
</feature>
<feature type="transmembrane region" description="Helical" evidence="6">
    <location>
        <begin position="1051"/>
        <end position="1069"/>
    </location>
</feature>
<dbReference type="GO" id="GO:0098703">
    <property type="term" value="P:calcium ion import across plasma membrane"/>
    <property type="evidence" value="ECO:0007669"/>
    <property type="project" value="TreeGrafter"/>
</dbReference>
<keyword evidence="9" id="KW-1185">Reference proteome</keyword>
<dbReference type="Proteomes" id="UP000039865">
    <property type="component" value="Unassembled WGS sequence"/>
</dbReference>